<gene>
    <name evidence="1" type="ordered locus">aq_1562</name>
</gene>
<dbReference type="STRING" id="224324.aq_1562"/>
<accession>O67510</accession>
<dbReference type="EnsemblBacteria" id="AAC07472">
    <property type="protein sequence ID" value="AAC07472"/>
    <property type="gene ID" value="aq_1562"/>
</dbReference>
<dbReference type="KEGG" id="aae:aq_1562"/>
<dbReference type="Proteomes" id="UP000000798">
    <property type="component" value="Chromosome"/>
</dbReference>
<dbReference type="AlphaFoldDB" id="O67510"/>
<evidence type="ECO:0000313" key="2">
    <source>
        <dbReference type="Proteomes" id="UP000000798"/>
    </source>
</evidence>
<sequence length="460" mass="53317">MISGDLKGPGDLLEILSGFPASKSGYLNLISRNLFLSLKLEKSKVKGFFTNYEVKSTKNPLNALTFVLSEMLSDTEGYFSFEENTAISEFIPVDEELESLVIKATIVRKEIEEILPLIITSSAVFTSKNAEYKDRSLFEILSNAEDPIEKLRELKNLLENGEVEVKELKETSSLEELGLDYILESVEYKKVNLLKILEALRNMKFTGFLEIEGDRKTLYTFFKKGEIFGIHPVSVEIFDYLMEYYSEFKASIVKLKEEFVETFAQAFIGKPVIASESKYISLGKLFLTFLSLREEGVLKIIKNGESYIFIFRNGKLFSARKTKRWEENWKVLLPDSQYTFLYREIYSTNVNYLFYVFLWNKILNVIKKHSLRDSENLVVRKTAEIPFIYMKNGRIEVLKNLNKKEEGEILKFLLFITEKVVSEIGREKFEKEIEEELKPYTEILRVLNLSTEISAVEEAL</sequence>
<dbReference type="PIR" id="D70435">
    <property type="entry name" value="D70435"/>
</dbReference>
<dbReference type="RefSeq" id="WP_010881013.1">
    <property type="nucleotide sequence ID" value="NC_000918.1"/>
</dbReference>
<proteinExistence type="predicted"/>
<organism evidence="1 2">
    <name type="scientific">Aquifex aeolicus (strain VF5)</name>
    <dbReference type="NCBI Taxonomy" id="224324"/>
    <lineage>
        <taxon>Bacteria</taxon>
        <taxon>Pseudomonadati</taxon>
        <taxon>Aquificota</taxon>
        <taxon>Aquificia</taxon>
        <taxon>Aquificales</taxon>
        <taxon>Aquificaceae</taxon>
        <taxon>Aquifex</taxon>
    </lineage>
</organism>
<protein>
    <submittedName>
        <fullName evidence="1">Uncharacterized protein</fullName>
    </submittedName>
</protein>
<dbReference type="EMBL" id="AE000657">
    <property type="protein sequence ID" value="AAC07472.1"/>
    <property type="molecule type" value="Genomic_DNA"/>
</dbReference>
<keyword evidence="2" id="KW-1185">Reference proteome</keyword>
<reference evidence="1 2" key="1">
    <citation type="journal article" date="1998" name="Nature">
        <title>The complete genome of the hyperthermophilic bacterium Aquifex aeolicus.</title>
        <authorList>
            <person name="Deckert G."/>
            <person name="Warren P.V."/>
            <person name="Gaasterland T."/>
            <person name="Young W.G."/>
            <person name="Lenox A.L."/>
            <person name="Graham D.E."/>
            <person name="Overbeek R."/>
            <person name="Snead M.A."/>
            <person name="Keller M."/>
            <person name="Aujay M."/>
            <person name="Huber R."/>
            <person name="Feldman R.A."/>
            <person name="Short J.M."/>
            <person name="Olson G.J."/>
            <person name="Swanson R.V."/>
        </authorList>
    </citation>
    <scope>NUCLEOTIDE SEQUENCE [LARGE SCALE GENOMIC DNA]</scope>
    <source>
        <strain evidence="1 2">VF5</strain>
    </source>
</reference>
<dbReference type="InParanoid" id="O67510"/>
<name>O67510_AQUAE</name>
<evidence type="ECO:0000313" key="1">
    <source>
        <dbReference type="EMBL" id="AAC07472.1"/>
    </source>
</evidence>
<dbReference type="HOGENOM" id="CLU_594031_0_0_0"/>